<organism evidence="2">
    <name type="scientific">Herbaspirillum huttiense subsp. nephrolepidis</name>
    <dbReference type="NCBI Taxonomy" id="3075126"/>
    <lineage>
        <taxon>Bacteria</taxon>
        <taxon>Pseudomonadati</taxon>
        <taxon>Pseudomonadota</taxon>
        <taxon>Betaproteobacteria</taxon>
        <taxon>Burkholderiales</taxon>
        <taxon>Oxalobacteraceae</taxon>
        <taxon>Herbaspirillum</taxon>
    </lineage>
</organism>
<proteinExistence type="predicted"/>
<protein>
    <submittedName>
        <fullName evidence="2">Uncharacterized protein</fullName>
    </submittedName>
</protein>
<comment type="caution">
    <text evidence="2">The sequence shown here is derived from an EMBL/GenBank/DDBJ whole genome shotgun (WGS) entry which is preliminary data.</text>
</comment>
<gene>
    <name evidence="2" type="ORF">RJN63_12205</name>
</gene>
<name>A0AAE4G845_9BURK</name>
<keyword evidence="1" id="KW-1133">Transmembrane helix</keyword>
<accession>A0AAE4G845</accession>
<keyword evidence="1" id="KW-0812">Transmembrane</keyword>
<dbReference type="RefSeq" id="WP_284078326.1">
    <property type="nucleotide sequence ID" value="NZ_JAVLSM010000007.1"/>
</dbReference>
<reference evidence="2" key="1">
    <citation type="submission" date="2023-02" db="EMBL/GenBank/DDBJ databases">
        <title>Description of Herbaspirillum huttiense subsp. nephrolepsisexaltata and Herbaspirillum huttiense subsp. lycopersicon.</title>
        <authorList>
            <person name="Poudel M."/>
            <person name="Sharma A."/>
            <person name="Goss E."/>
            <person name="Tapia J.H."/>
            <person name="Harmon C.M."/>
            <person name="Jones J.B."/>
        </authorList>
    </citation>
    <scope>NUCLEOTIDE SEQUENCE</scope>
    <source>
        <strain evidence="2">NC40101</strain>
    </source>
</reference>
<keyword evidence="1" id="KW-0472">Membrane</keyword>
<dbReference type="EMBL" id="JAVRAA010000005">
    <property type="protein sequence ID" value="MDT0337597.1"/>
    <property type="molecule type" value="Genomic_DNA"/>
</dbReference>
<evidence type="ECO:0000256" key="1">
    <source>
        <dbReference type="SAM" id="Phobius"/>
    </source>
</evidence>
<evidence type="ECO:0000313" key="2">
    <source>
        <dbReference type="EMBL" id="MDT0337597.1"/>
    </source>
</evidence>
<dbReference type="AlphaFoldDB" id="A0AAE4G845"/>
<sequence>MFLADITVHWNDPGVQAALISGVFSFFTACTVAATTALIGRQIAGRKKLKRDLAIARSDIEMLLEVEKWHTNKHLEYHESNLKLTARKEVRRMGFEWSGRNTPGKIAYLATSGRGSDD</sequence>
<feature type="transmembrane region" description="Helical" evidence="1">
    <location>
        <begin position="17"/>
        <end position="40"/>
    </location>
</feature>